<dbReference type="AlphaFoldDB" id="A0A8X7TDS1"/>
<name>A0A8X7TDS1_CANPA</name>
<comment type="subcellular location">
    <subcellularLocation>
        <location evidence="1">Cell envelope</location>
    </subcellularLocation>
    <subcellularLocation>
        <location evidence="10">Cell membrane</location>
        <topology evidence="10">Lipid-anchor</topology>
        <topology evidence="10">GPI-anchor</topology>
    </subcellularLocation>
    <subcellularLocation>
        <location evidence="2">Membrane</location>
        <topology evidence="2">Lipid-anchor</topology>
        <topology evidence="2">GPI-anchor</topology>
    </subcellularLocation>
</comment>
<feature type="compositionally biased region" description="Polar residues" evidence="11">
    <location>
        <begin position="340"/>
        <end position="350"/>
    </location>
</feature>
<protein>
    <recommendedName>
        <fullName evidence="10">1,3-beta-glucanosyltransferase</fullName>
        <ecNumber evidence="10">2.4.1.-</ecNumber>
    </recommendedName>
</protein>
<feature type="transmembrane region" description="Helical" evidence="12">
    <location>
        <begin position="441"/>
        <end position="463"/>
    </location>
</feature>
<evidence type="ECO:0000256" key="6">
    <source>
        <dbReference type="ARBA" id="ARBA00022729"/>
    </source>
</evidence>
<dbReference type="GO" id="GO:0009277">
    <property type="term" value="C:fungal-type cell wall"/>
    <property type="evidence" value="ECO:0007669"/>
    <property type="project" value="UniProtKB-ARBA"/>
</dbReference>
<dbReference type="FunFam" id="3.20.20.80:FF:000032">
    <property type="entry name" value="1,3-beta-glucanosyltransferase"/>
    <property type="match status" value="1"/>
</dbReference>
<dbReference type="GO" id="GO:0042124">
    <property type="term" value="F:1,3-beta-glucanosyltransferase activity"/>
    <property type="evidence" value="ECO:0007669"/>
    <property type="project" value="TreeGrafter"/>
</dbReference>
<dbReference type="OrthoDB" id="421038at2759"/>
<evidence type="ECO:0000313" key="14">
    <source>
        <dbReference type="Proteomes" id="UP000590412"/>
    </source>
</evidence>
<organism evidence="13 14">
    <name type="scientific">Candida parapsilosis</name>
    <name type="common">Yeast</name>
    <dbReference type="NCBI Taxonomy" id="5480"/>
    <lineage>
        <taxon>Eukaryota</taxon>
        <taxon>Fungi</taxon>
        <taxon>Dikarya</taxon>
        <taxon>Ascomycota</taxon>
        <taxon>Saccharomycotina</taxon>
        <taxon>Pichiomycetes</taxon>
        <taxon>Debaryomycetaceae</taxon>
        <taxon>Candida/Lodderomyces clade</taxon>
        <taxon>Candida</taxon>
    </lineage>
</organism>
<reference evidence="13" key="1">
    <citation type="submission" date="2020-03" db="EMBL/GenBank/DDBJ databases">
        <title>FDA dAtabase for Regulatory Grade micrObial Sequences (FDA-ARGOS): Supporting development and validation of Infectious Disease Dx tests.</title>
        <authorList>
            <person name="Campos J."/>
            <person name="Goldberg B."/>
            <person name="Tallon L."/>
            <person name="Sadzewicz L."/>
            <person name="Vavikolanu K."/>
            <person name="Mehta A."/>
            <person name="Aluvathingal J."/>
            <person name="Nadendla S."/>
            <person name="Nandy P."/>
            <person name="Geyer C."/>
            <person name="Yan Y."/>
            <person name="Sichtig H."/>
        </authorList>
    </citation>
    <scope>NUCLEOTIDE SEQUENCE [LARGE SCALE GENOMIC DNA]</scope>
    <source>
        <strain evidence="13">FDAARGOS_652</strain>
    </source>
</reference>
<keyword evidence="12" id="KW-1133">Transmembrane helix</keyword>
<dbReference type="GO" id="GO:0098552">
    <property type="term" value="C:side of membrane"/>
    <property type="evidence" value="ECO:0007669"/>
    <property type="project" value="UniProtKB-KW"/>
</dbReference>
<feature type="chain" id="PRO_5044521793" description="1,3-beta-glucanosyltransferase" evidence="10">
    <location>
        <begin position="19"/>
        <end position="464"/>
    </location>
</feature>
<evidence type="ECO:0000256" key="5">
    <source>
        <dbReference type="ARBA" id="ARBA00022679"/>
    </source>
</evidence>
<keyword evidence="4 10" id="KW-0336">GPI-anchor</keyword>
<dbReference type="PANTHER" id="PTHR31468">
    <property type="entry name" value="1,3-BETA-GLUCANOSYLTRANSFERASE GAS1"/>
    <property type="match status" value="1"/>
</dbReference>
<feature type="compositionally biased region" description="Low complexity" evidence="11">
    <location>
        <begin position="404"/>
        <end position="440"/>
    </location>
</feature>
<sequence length="464" mass="50112">MLFKSLLTYISLVSTVLAIPAIEVQGNAFWNTETGKRFYIRGVDYQPGGSSELEDPLADTKVCERDIPYFQELGINTIRVYSVDNTKDHDECMDKLAEAGIYVILDVNTPHSSITRSNSECSYNSDYLQEVFASAQMFAQYNNTLGFFAGNEVINDGASLDSAPYVKAVVRDLKTFIKNRGFRTIPVGYSAASVDEYRLASGLYFNCGDDEMARIDMYGINDYSWCGDASMTTSQYSQQMKDFKNFTVPLFFSEFGCNAKKPRPFTEIEAIYSTDMSSVFSGGLVYEYSEEDNEYGLVKLGDDDDDDDVTPNQDFKNLKNEFNKTENPSGDGGASKDLTGGNNCPSKSSLWNVTEEIPDTPGGAIKYLKGVAEPTGHGFDAYVQGNCHGNNDVDDSGNYTSSVGASTRDASATSSSAQSSSGSSSSSSGSTSSGSKENQGVVAATTSVTGVVGLLALIAGFVVV</sequence>
<keyword evidence="8" id="KW-0325">Glycoprotein</keyword>
<dbReference type="GO" id="GO:0031505">
    <property type="term" value="P:fungal-type cell wall organization"/>
    <property type="evidence" value="ECO:0007669"/>
    <property type="project" value="TreeGrafter"/>
</dbReference>
<feature type="signal peptide" evidence="10">
    <location>
        <begin position="1"/>
        <end position="18"/>
    </location>
</feature>
<evidence type="ECO:0000256" key="9">
    <source>
        <dbReference type="ARBA" id="ARBA00023288"/>
    </source>
</evidence>
<dbReference type="EC" id="2.4.1.-" evidence="10"/>
<comment type="similarity">
    <text evidence="3 10">Belongs to the glycosyl hydrolase 72 family.</text>
</comment>
<dbReference type="Pfam" id="PF03198">
    <property type="entry name" value="Glyco_hydro_72"/>
    <property type="match status" value="1"/>
</dbReference>
<dbReference type="Proteomes" id="UP000590412">
    <property type="component" value="Unassembled WGS sequence"/>
</dbReference>
<dbReference type="GO" id="GO:0005886">
    <property type="term" value="C:plasma membrane"/>
    <property type="evidence" value="ECO:0007669"/>
    <property type="project" value="UniProtKB-SubCell"/>
</dbReference>
<comment type="caution">
    <text evidence="13">The sequence shown here is derived from an EMBL/GenBank/DDBJ whole genome shotgun (WGS) entry which is preliminary data.</text>
</comment>
<evidence type="ECO:0000256" key="8">
    <source>
        <dbReference type="ARBA" id="ARBA00023180"/>
    </source>
</evidence>
<evidence type="ECO:0000256" key="10">
    <source>
        <dbReference type="RuleBase" id="RU361209"/>
    </source>
</evidence>
<feature type="region of interest" description="Disordered" evidence="11">
    <location>
        <begin position="300"/>
        <end position="350"/>
    </location>
</feature>
<evidence type="ECO:0000256" key="3">
    <source>
        <dbReference type="ARBA" id="ARBA00007528"/>
    </source>
</evidence>
<comment type="function">
    <text evidence="10">Splits internally a 1,3-beta-glucan molecule and transfers the newly generated reducing end (the donor) to the non-reducing end of another 1,3-beta-glucan molecule (the acceptor) forming a 1,3-beta linkage, resulting in the elongation of 1,3-beta-glucan chains in the cell wall.</text>
</comment>
<evidence type="ECO:0000256" key="1">
    <source>
        <dbReference type="ARBA" id="ARBA00004196"/>
    </source>
</evidence>
<dbReference type="InterPro" id="IPR017853">
    <property type="entry name" value="GH"/>
</dbReference>
<evidence type="ECO:0000256" key="12">
    <source>
        <dbReference type="SAM" id="Phobius"/>
    </source>
</evidence>
<keyword evidence="5 10" id="KW-0808">Transferase</keyword>
<dbReference type="InterPro" id="IPR004886">
    <property type="entry name" value="Glucanosyltransferase"/>
</dbReference>
<dbReference type="PANTHER" id="PTHR31468:SF5">
    <property type="entry name" value="1,3-BETA-GLUCANOSYLTRANSFERASE GAS5"/>
    <property type="match status" value="1"/>
</dbReference>
<keyword evidence="12" id="KW-0812">Transmembrane</keyword>
<keyword evidence="6 10" id="KW-0732">Signal</keyword>
<dbReference type="EMBL" id="JABWAB010000003">
    <property type="protein sequence ID" value="KAF6057943.1"/>
    <property type="molecule type" value="Genomic_DNA"/>
</dbReference>
<evidence type="ECO:0000313" key="13">
    <source>
        <dbReference type="EMBL" id="KAF6057943.1"/>
    </source>
</evidence>
<evidence type="ECO:0000256" key="2">
    <source>
        <dbReference type="ARBA" id="ARBA00004589"/>
    </source>
</evidence>
<evidence type="ECO:0000256" key="7">
    <source>
        <dbReference type="ARBA" id="ARBA00023136"/>
    </source>
</evidence>
<dbReference type="GO" id="GO:0071970">
    <property type="term" value="P:fungal-type cell wall (1-&gt;3)-beta-D-glucan biosynthetic process"/>
    <property type="evidence" value="ECO:0007669"/>
    <property type="project" value="TreeGrafter"/>
</dbReference>
<feature type="region of interest" description="Disordered" evidence="11">
    <location>
        <begin position="393"/>
        <end position="440"/>
    </location>
</feature>
<accession>A0A8X7TDS1</accession>
<evidence type="ECO:0000256" key="4">
    <source>
        <dbReference type="ARBA" id="ARBA00022622"/>
    </source>
</evidence>
<keyword evidence="7 10" id="KW-0472">Membrane</keyword>
<dbReference type="Gene3D" id="3.20.20.80">
    <property type="entry name" value="Glycosidases"/>
    <property type="match status" value="1"/>
</dbReference>
<gene>
    <name evidence="13" type="primary">PGA4</name>
    <name evidence="13" type="ORF">FOB60_002498</name>
</gene>
<dbReference type="SUPFAM" id="SSF51445">
    <property type="entry name" value="(Trans)glycosidases"/>
    <property type="match status" value="1"/>
</dbReference>
<proteinExistence type="inferred from homology"/>
<keyword evidence="9 10" id="KW-0449">Lipoprotein</keyword>
<evidence type="ECO:0000256" key="11">
    <source>
        <dbReference type="SAM" id="MobiDB-lite"/>
    </source>
</evidence>